<accession>A0A327X5U8</accession>
<dbReference type="EMBL" id="QLMC01000001">
    <property type="protein sequence ID" value="RAK02101.1"/>
    <property type="molecule type" value="Genomic_DNA"/>
</dbReference>
<protein>
    <submittedName>
        <fullName evidence="1">Uncharacterized protein</fullName>
    </submittedName>
</protein>
<name>A0A327X5U8_LARAB</name>
<organism evidence="1 2">
    <name type="scientific">Larkinella arboricola</name>
    <dbReference type="NCBI Taxonomy" id="643671"/>
    <lineage>
        <taxon>Bacteria</taxon>
        <taxon>Pseudomonadati</taxon>
        <taxon>Bacteroidota</taxon>
        <taxon>Cytophagia</taxon>
        <taxon>Cytophagales</taxon>
        <taxon>Spirosomataceae</taxon>
        <taxon>Larkinella</taxon>
    </lineage>
</organism>
<comment type="caution">
    <text evidence="1">The sequence shown here is derived from an EMBL/GenBank/DDBJ whole genome shotgun (WGS) entry which is preliminary data.</text>
</comment>
<proteinExistence type="predicted"/>
<gene>
    <name evidence="1" type="ORF">LX87_00216</name>
</gene>
<keyword evidence="2" id="KW-1185">Reference proteome</keyword>
<evidence type="ECO:0000313" key="1">
    <source>
        <dbReference type="EMBL" id="RAK02101.1"/>
    </source>
</evidence>
<dbReference type="OrthoDB" id="1114593at2"/>
<sequence>MKEEVELIPNIYNYCDSWCERCPFTKRCQNFAKQHPEGLKQSSMDAETLVSRLMETLELTKNYVEKARQQRVLPEHRAIEEETKAVAPAKESAGNPLTALCDDYLRQTAAWLKQEKNLLEQAGHQQAFETNLGLRTEQEAIDLLNKLKDAWEIIKWYRTLIPVKVVSALQVNSGLNRTPTLQAYFNGKAKLVLVSVDQSLLAWHTLLENYPEKTDDVLDMLVLLGRIRQQMEEAFPEARNFQRPGLD</sequence>
<reference evidence="1 2" key="1">
    <citation type="submission" date="2018-06" db="EMBL/GenBank/DDBJ databases">
        <title>Genomic Encyclopedia of Archaeal and Bacterial Type Strains, Phase II (KMG-II): from individual species to whole genera.</title>
        <authorList>
            <person name="Goeker M."/>
        </authorList>
    </citation>
    <scope>NUCLEOTIDE SEQUENCE [LARGE SCALE GENOMIC DNA]</scope>
    <source>
        <strain evidence="1 2">DSM 21851</strain>
    </source>
</reference>
<evidence type="ECO:0000313" key="2">
    <source>
        <dbReference type="Proteomes" id="UP000248790"/>
    </source>
</evidence>
<dbReference type="Proteomes" id="UP000248790">
    <property type="component" value="Unassembled WGS sequence"/>
</dbReference>
<dbReference type="AlphaFoldDB" id="A0A327X5U8"/>